<organism evidence="5 6">
    <name type="scientific">Empedobacter brevis NBRC 14943 = ATCC 43319</name>
    <dbReference type="NCBI Taxonomy" id="1218108"/>
    <lineage>
        <taxon>Bacteria</taxon>
        <taxon>Pseudomonadati</taxon>
        <taxon>Bacteroidota</taxon>
        <taxon>Flavobacteriia</taxon>
        <taxon>Flavobacteriales</taxon>
        <taxon>Weeksellaceae</taxon>
        <taxon>Empedobacter</taxon>
    </lineage>
</organism>
<dbReference type="InterPro" id="IPR001647">
    <property type="entry name" value="HTH_TetR"/>
</dbReference>
<dbReference type="GeneID" id="84648756"/>
<feature type="domain" description="HTH tetR-type" evidence="4">
    <location>
        <begin position="31"/>
        <end position="91"/>
    </location>
</feature>
<dbReference type="RefSeq" id="WP_019973989.1">
    <property type="nucleotide sequence ID" value="NZ_BJXC01000002.1"/>
</dbReference>
<proteinExistence type="predicted"/>
<evidence type="ECO:0000256" key="3">
    <source>
        <dbReference type="SAM" id="MobiDB-lite"/>
    </source>
</evidence>
<gene>
    <name evidence="5" type="ORF">EB1_05180</name>
</gene>
<dbReference type="OrthoDB" id="836882at2"/>
<dbReference type="Gene3D" id="1.10.357.10">
    <property type="entry name" value="Tetracycline Repressor, domain 2"/>
    <property type="match status" value="1"/>
</dbReference>
<keyword evidence="6" id="KW-1185">Reference proteome</keyword>
<dbReference type="SUPFAM" id="SSF46689">
    <property type="entry name" value="Homeodomain-like"/>
    <property type="match status" value="1"/>
</dbReference>
<dbReference type="EMBL" id="BJXC01000002">
    <property type="protein sequence ID" value="GEM50728.1"/>
    <property type="molecule type" value="Genomic_DNA"/>
</dbReference>
<keyword evidence="1 2" id="KW-0238">DNA-binding</keyword>
<evidence type="ECO:0000259" key="4">
    <source>
        <dbReference type="PROSITE" id="PS50977"/>
    </source>
</evidence>
<evidence type="ECO:0000313" key="5">
    <source>
        <dbReference type="EMBL" id="GEM50728.1"/>
    </source>
</evidence>
<dbReference type="AlphaFoldDB" id="A0A511NDZ9"/>
<feature type="DNA-binding region" description="H-T-H motif" evidence="2">
    <location>
        <begin position="54"/>
        <end position="73"/>
    </location>
</feature>
<accession>A0A511NDZ9</accession>
<evidence type="ECO:0000313" key="6">
    <source>
        <dbReference type="Proteomes" id="UP000321245"/>
    </source>
</evidence>
<dbReference type="Pfam" id="PF00440">
    <property type="entry name" value="TetR_N"/>
    <property type="match status" value="1"/>
</dbReference>
<sequence>MGRKKKTETEDTAQPVPKVRKATSGPLRDKSRTMARMIAAVGKVIQKKGYPGLTAPNIALAAGVDKKLVWTYFGGVDNLIEEYIRQKDFWKSTSKSFIDDLLKHPETIGKKEIETILQNQFDTLYKDKALQKIIHWELGEKNKVLRELADKREEMGEQLFSAILPDFTNTTVDLRARLALLVGGIYYITLHAKSNGSLFCGIDINEEEGRERIKAEIHQLISETFGKAAVKK</sequence>
<dbReference type="Proteomes" id="UP000321245">
    <property type="component" value="Unassembled WGS sequence"/>
</dbReference>
<comment type="caution">
    <text evidence="5">The sequence shown here is derived from an EMBL/GenBank/DDBJ whole genome shotgun (WGS) entry which is preliminary data.</text>
</comment>
<evidence type="ECO:0000256" key="1">
    <source>
        <dbReference type="ARBA" id="ARBA00023125"/>
    </source>
</evidence>
<reference evidence="5 6" key="1">
    <citation type="submission" date="2019-07" db="EMBL/GenBank/DDBJ databases">
        <title>Whole genome shotgun sequence of Empedobacter brevis NBRC 14943.</title>
        <authorList>
            <person name="Hosoyama A."/>
            <person name="Uohara A."/>
            <person name="Ohji S."/>
            <person name="Ichikawa N."/>
        </authorList>
    </citation>
    <scope>NUCLEOTIDE SEQUENCE [LARGE SCALE GENOMIC DNA]</scope>
    <source>
        <strain evidence="5 6">NBRC 14943</strain>
    </source>
</reference>
<protein>
    <recommendedName>
        <fullName evidence="4">HTH tetR-type domain-containing protein</fullName>
    </recommendedName>
</protein>
<feature type="region of interest" description="Disordered" evidence="3">
    <location>
        <begin position="1"/>
        <end position="28"/>
    </location>
</feature>
<dbReference type="InterPro" id="IPR009057">
    <property type="entry name" value="Homeodomain-like_sf"/>
</dbReference>
<dbReference type="PROSITE" id="PS50977">
    <property type="entry name" value="HTH_TETR_2"/>
    <property type="match status" value="1"/>
</dbReference>
<dbReference type="STRING" id="1218108.GCA_000382425_00480"/>
<evidence type="ECO:0000256" key="2">
    <source>
        <dbReference type="PROSITE-ProRule" id="PRU00335"/>
    </source>
</evidence>
<dbReference type="GO" id="GO:0003677">
    <property type="term" value="F:DNA binding"/>
    <property type="evidence" value="ECO:0007669"/>
    <property type="project" value="UniProtKB-UniRule"/>
</dbReference>
<name>A0A511NDZ9_9FLAO</name>